<keyword evidence="1" id="KW-0472">Membrane</keyword>
<evidence type="ECO:0000313" key="2">
    <source>
        <dbReference type="EMBL" id="JAS28580.1"/>
    </source>
</evidence>
<protein>
    <submittedName>
        <fullName evidence="2">Uncharacterized protein</fullName>
    </submittedName>
</protein>
<accession>A0A1B6DSC2</accession>
<dbReference type="GO" id="GO:0106370">
    <property type="term" value="F:protein-L-histidine N-pros-methyltransferase activity"/>
    <property type="evidence" value="ECO:0007669"/>
    <property type="project" value="InterPro"/>
</dbReference>
<dbReference type="PANTHER" id="PTHR12890">
    <property type="entry name" value="DREV PROTEIN"/>
    <property type="match status" value="1"/>
</dbReference>
<dbReference type="EMBL" id="GEDC01004030">
    <property type="protein sequence ID" value="JAS33268.1"/>
    <property type="molecule type" value="Transcribed_RNA"/>
</dbReference>
<dbReference type="EMBL" id="GEDC01008718">
    <property type="protein sequence ID" value="JAS28580.1"/>
    <property type="molecule type" value="Transcribed_RNA"/>
</dbReference>
<gene>
    <name evidence="2" type="ORF">g.11486</name>
    <name evidence="3" type="ORF">g.11487</name>
</gene>
<dbReference type="InterPro" id="IPR007884">
    <property type="entry name" value="METL9"/>
</dbReference>
<organism evidence="2">
    <name type="scientific">Clastoptera arizonana</name>
    <name type="common">Arizona spittle bug</name>
    <dbReference type="NCBI Taxonomy" id="38151"/>
    <lineage>
        <taxon>Eukaryota</taxon>
        <taxon>Metazoa</taxon>
        <taxon>Ecdysozoa</taxon>
        <taxon>Arthropoda</taxon>
        <taxon>Hexapoda</taxon>
        <taxon>Insecta</taxon>
        <taxon>Pterygota</taxon>
        <taxon>Neoptera</taxon>
        <taxon>Paraneoptera</taxon>
        <taxon>Hemiptera</taxon>
        <taxon>Auchenorrhyncha</taxon>
        <taxon>Cercopoidea</taxon>
        <taxon>Clastopteridae</taxon>
        <taxon>Clastoptera</taxon>
    </lineage>
</organism>
<dbReference type="Pfam" id="PF05219">
    <property type="entry name" value="DREV"/>
    <property type="match status" value="1"/>
</dbReference>
<dbReference type="AlphaFoldDB" id="A0A1B6DSC2"/>
<evidence type="ECO:0000313" key="3">
    <source>
        <dbReference type="EMBL" id="JAS33268.1"/>
    </source>
</evidence>
<dbReference type="PANTHER" id="PTHR12890:SF0">
    <property type="entry name" value="PROTEIN-L-HISTIDINE N-PROS-METHYLTRANSFERASE"/>
    <property type="match status" value="1"/>
</dbReference>
<proteinExistence type="predicted"/>
<keyword evidence="1" id="KW-1133">Transmembrane helix</keyword>
<evidence type="ECO:0000256" key="1">
    <source>
        <dbReference type="SAM" id="Phobius"/>
    </source>
</evidence>
<feature type="non-terminal residue" evidence="2">
    <location>
        <position position="164"/>
    </location>
</feature>
<feature type="transmembrane region" description="Helical" evidence="1">
    <location>
        <begin position="6"/>
        <end position="25"/>
    </location>
</feature>
<sequence length="164" mass="19144">MNASYAKLHWFSYILTFLCIVYLIVQTINYHSWKFTDHKNTSLMYRSRSALVRAIYRKKMSDSRLSKMDYSQWYNVDESALLDPAVRHKFVAFSLDAETQIFLDQCNEKSDHILLQLWHSIVKTLLKIFMTQTDINGLLGRGSMFIFSMDQLANLLERPVGSSG</sequence>
<name>A0A1B6DSC2_9HEMI</name>
<keyword evidence="1" id="KW-0812">Transmembrane</keyword>
<reference evidence="2" key="1">
    <citation type="submission" date="2015-12" db="EMBL/GenBank/DDBJ databases">
        <title>De novo transcriptome assembly of four potential Pierce s Disease insect vectors from Arizona vineyards.</title>
        <authorList>
            <person name="Tassone E.E."/>
        </authorList>
    </citation>
    <scope>NUCLEOTIDE SEQUENCE</scope>
</reference>